<gene>
    <name evidence="11" type="primary">LOC107424943</name>
</gene>
<keyword evidence="3 6" id="KW-0195">Cyclin</keyword>
<evidence type="ECO:0000259" key="9">
    <source>
        <dbReference type="SMART" id="SM01332"/>
    </source>
</evidence>
<dbReference type="SMART" id="SM00385">
    <property type="entry name" value="CYCLIN"/>
    <property type="match status" value="1"/>
</dbReference>
<feature type="compositionally biased region" description="Polar residues" evidence="7">
    <location>
        <begin position="331"/>
        <end position="340"/>
    </location>
</feature>
<name>A0A6P4A4U1_ZIZJJ</name>
<dbReference type="InterPro" id="IPR036915">
    <property type="entry name" value="Cyclin-like_sf"/>
</dbReference>
<dbReference type="InterPro" id="IPR013763">
    <property type="entry name" value="Cyclin-like_dom"/>
</dbReference>
<sequence>MGDSDSWFCISSLLCQEDEACFNKEEDGYDDDDEENMYIGSSKPCFVFEDEDEYVEDLLKREVCFGYKGFSSSDDCSSVSHTRLKSARLDAIDWIFNTREVFGFQIRTAYLSVTYFDRFLSKRHIDDGKLWAFRLLSVACLSLAAKMEECRVPTLSEFLVQDYDFESKVIQKMELLVLNTLEWKMGSITPFAYLHYFINKFCGESRPKGLVSSAVQLIVTIAKGINLMDIRPSIIAAAAVLAASDGQLTRKTMELKMSLMSTWHSKDNEHIYSCYNLMQDIEKIKVKTPKSSISPNVLSIHSGSQDVLENAPFNSASGTKRRLSFSHSDHTSSVNKIYRT</sequence>
<reference evidence="11" key="1">
    <citation type="submission" date="2025-08" db="UniProtKB">
        <authorList>
            <consortium name="RefSeq"/>
        </authorList>
    </citation>
    <scope>IDENTIFICATION</scope>
    <source>
        <tissue evidence="11">Seedling</tissue>
    </source>
</reference>
<evidence type="ECO:0000256" key="1">
    <source>
        <dbReference type="ARBA" id="ARBA00011177"/>
    </source>
</evidence>
<keyword evidence="2" id="KW-0132">Cell division</keyword>
<evidence type="ECO:0000256" key="7">
    <source>
        <dbReference type="SAM" id="MobiDB-lite"/>
    </source>
</evidence>
<organism evidence="10 11">
    <name type="scientific">Ziziphus jujuba</name>
    <name type="common">Chinese jujube</name>
    <name type="synonym">Ziziphus sativa</name>
    <dbReference type="NCBI Taxonomy" id="326968"/>
    <lineage>
        <taxon>Eukaryota</taxon>
        <taxon>Viridiplantae</taxon>
        <taxon>Streptophyta</taxon>
        <taxon>Embryophyta</taxon>
        <taxon>Tracheophyta</taxon>
        <taxon>Spermatophyta</taxon>
        <taxon>Magnoliopsida</taxon>
        <taxon>eudicotyledons</taxon>
        <taxon>Gunneridae</taxon>
        <taxon>Pentapetalae</taxon>
        <taxon>rosids</taxon>
        <taxon>fabids</taxon>
        <taxon>Rosales</taxon>
        <taxon>Rhamnaceae</taxon>
        <taxon>Paliureae</taxon>
        <taxon>Ziziphus</taxon>
    </lineage>
</organism>
<feature type="region of interest" description="Disordered" evidence="7">
    <location>
        <begin position="311"/>
        <end position="340"/>
    </location>
</feature>
<evidence type="ECO:0000313" key="10">
    <source>
        <dbReference type="Proteomes" id="UP001652623"/>
    </source>
</evidence>
<dbReference type="CDD" id="cd20543">
    <property type="entry name" value="CYCLIN_AtCycD-like_rpt1"/>
    <property type="match status" value="1"/>
</dbReference>
<feature type="domain" description="Cyclin-like" evidence="8">
    <location>
        <begin position="93"/>
        <end position="179"/>
    </location>
</feature>
<dbReference type="Proteomes" id="UP001652623">
    <property type="component" value="Chromosome 7"/>
</dbReference>
<dbReference type="GeneID" id="107424943"/>
<dbReference type="PANTHER" id="PTHR10177">
    <property type="entry name" value="CYCLINS"/>
    <property type="match status" value="1"/>
</dbReference>
<evidence type="ECO:0000259" key="8">
    <source>
        <dbReference type="SMART" id="SM00385"/>
    </source>
</evidence>
<proteinExistence type="inferred from homology"/>
<dbReference type="SUPFAM" id="SSF47954">
    <property type="entry name" value="Cyclin-like"/>
    <property type="match status" value="1"/>
</dbReference>
<dbReference type="InterPro" id="IPR039361">
    <property type="entry name" value="Cyclin"/>
</dbReference>
<evidence type="ECO:0000256" key="6">
    <source>
        <dbReference type="RuleBase" id="RU000383"/>
    </source>
</evidence>
<dbReference type="InParanoid" id="A0A6P4A4U1"/>
<evidence type="ECO:0000256" key="3">
    <source>
        <dbReference type="ARBA" id="ARBA00023127"/>
    </source>
</evidence>
<dbReference type="Pfam" id="PF02984">
    <property type="entry name" value="Cyclin_C"/>
    <property type="match status" value="1"/>
</dbReference>
<dbReference type="InterPro" id="IPR006671">
    <property type="entry name" value="Cyclin_N"/>
</dbReference>
<comment type="subunit">
    <text evidence="1">Interacts with the CDC2 protein kinase to form a serine/threonine kinase holoenzyme complex also known as maturation promoting factor (MPF). The cyclin subunit imparts substrate specificity to the complex.</text>
</comment>
<accession>A0A6P4A4U1</accession>
<dbReference type="RefSeq" id="XP_015890331.2">
    <property type="nucleotide sequence ID" value="XM_016034845.4"/>
</dbReference>
<dbReference type="Gene3D" id="1.10.472.10">
    <property type="entry name" value="Cyclin-like"/>
    <property type="match status" value="2"/>
</dbReference>
<dbReference type="KEGG" id="zju:107424943"/>
<dbReference type="CDD" id="cd20544">
    <property type="entry name" value="CYCLIN_AtCycD-like_rpt2"/>
    <property type="match status" value="1"/>
</dbReference>
<protein>
    <recommendedName>
        <fullName evidence="5">B-like cyclin</fullName>
    </recommendedName>
</protein>
<dbReference type="SMART" id="SM01332">
    <property type="entry name" value="Cyclin_C"/>
    <property type="match status" value="1"/>
</dbReference>
<dbReference type="FunCoup" id="A0A6P4A4U1">
    <property type="interactions" value="718"/>
</dbReference>
<feature type="domain" description="Cyclin C-terminal" evidence="9">
    <location>
        <begin position="188"/>
        <end position="306"/>
    </location>
</feature>
<dbReference type="PROSITE" id="PS00292">
    <property type="entry name" value="CYCLINS"/>
    <property type="match status" value="1"/>
</dbReference>
<evidence type="ECO:0000313" key="11">
    <source>
        <dbReference type="RefSeq" id="XP_015890331.2"/>
    </source>
</evidence>
<keyword evidence="4" id="KW-0131">Cell cycle</keyword>
<evidence type="ECO:0000256" key="5">
    <source>
        <dbReference type="ARBA" id="ARBA00032263"/>
    </source>
</evidence>
<dbReference type="Pfam" id="PF00134">
    <property type="entry name" value="Cyclin_N"/>
    <property type="match status" value="1"/>
</dbReference>
<dbReference type="AlphaFoldDB" id="A0A6P4A4U1"/>
<dbReference type="GO" id="GO:0051301">
    <property type="term" value="P:cell division"/>
    <property type="evidence" value="ECO:0007669"/>
    <property type="project" value="UniProtKB-KW"/>
</dbReference>
<comment type="similarity">
    <text evidence="6">Belongs to the cyclin family.</text>
</comment>
<keyword evidence="10" id="KW-1185">Reference proteome</keyword>
<dbReference type="InterPro" id="IPR048258">
    <property type="entry name" value="Cyclins_cyclin-box"/>
</dbReference>
<dbReference type="InterPro" id="IPR004367">
    <property type="entry name" value="Cyclin_C-dom"/>
</dbReference>
<evidence type="ECO:0000256" key="2">
    <source>
        <dbReference type="ARBA" id="ARBA00022618"/>
    </source>
</evidence>
<evidence type="ECO:0000256" key="4">
    <source>
        <dbReference type="ARBA" id="ARBA00023306"/>
    </source>
</evidence>